<name>A0A1I7E401_9RHOB</name>
<dbReference type="AlphaFoldDB" id="A0A1I7E401"/>
<dbReference type="RefSeq" id="WP_139236594.1">
    <property type="nucleotide sequence ID" value="NZ_FPAW01000043.1"/>
</dbReference>
<evidence type="ECO:0000313" key="1">
    <source>
        <dbReference type="EMBL" id="SFU18649.1"/>
    </source>
</evidence>
<dbReference type="OrthoDB" id="7857135at2"/>
<evidence type="ECO:0008006" key="3">
    <source>
        <dbReference type="Google" id="ProtNLM"/>
    </source>
</evidence>
<accession>A0A1I7E401</accession>
<dbReference type="Proteomes" id="UP000182466">
    <property type="component" value="Unassembled WGS sequence"/>
</dbReference>
<keyword evidence="2" id="KW-1185">Reference proteome</keyword>
<dbReference type="STRING" id="999627.SAMN05216236_14329"/>
<evidence type="ECO:0000313" key="2">
    <source>
        <dbReference type="Proteomes" id="UP000182466"/>
    </source>
</evidence>
<organism evidence="1 2">
    <name type="scientific">Sedimentitalea nanhaiensis</name>
    <dbReference type="NCBI Taxonomy" id="999627"/>
    <lineage>
        <taxon>Bacteria</taxon>
        <taxon>Pseudomonadati</taxon>
        <taxon>Pseudomonadota</taxon>
        <taxon>Alphaproteobacteria</taxon>
        <taxon>Rhodobacterales</taxon>
        <taxon>Paracoccaceae</taxon>
        <taxon>Sedimentitalea</taxon>
    </lineage>
</organism>
<dbReference type="EMBL" id="FPAW01000043">
    <property type="protein sequence ID" value="SFU18649.1"/>
    <property type="molecule type" value="Genomic_DNA"/>
</dbReference>
<reference evidence="1 2" key="1">
    <citation type="submission" date="2016-10" db="EMBL/GenBank/DDBJ databases">
        <authorList>
            <person name="de Groot N.N."/>
        </authorList>
    </citation>
    <scope>NUCLEOTIDE SEQUENCE [LARGE SCALE GENOMIC DNA]</scope>
    <source>
        <strain evidence="1 2">CGMCC 1.10959</strain>
    </source>
</reference>
<protein>
    <recommendedName>
        <fullName evidence="3">GIY-YIG domain-containing protein</fullName>
    </recommendedName>
</protein>
<proteinExistence type="predicted"/>
<sequence length="101" mass="11174">MSINIGSYHAEGPFGNENNLEARSGVYVILGRRSAASTWSVVDVGESQNIRERVSNHNRAPCWRGQGHAELSVAAIYADAHNRSLIERQLREQFNPPCGLI</sequence>
<gene>
    <name evidence="1" type="ORF">SAMN05216236_14329</name>
</gene>